<keyword evidence="3" id="KW-1185">Reference proteome</keyword>
<evidence type="ECO:0008006" key="4">
    <source>
        <dbReference type="Google" id="ProtNLM"/>
    </source>
</evidence>
<reference evidence="2 3" key="1">
    <citation type="submission" date="2019-01" db="EMBL/GenBank/DDBJ databases">
        <title>Muriicola soli sp. nov., isolated from soil.</title>
        <authorList>
            <person name="Kang H.J."/>
            <person name="Kim S.B."/>
        </authorList>
    </citation>
    <scope>NUCLEOTIDE SEQUENCE [LARGE SCALE GENOMIC DNA]</scope>
    <source>
        <strain evidence="2 3">MMS17-SY002</strain>
    </source>
</reference>
<keyword evidence="1" id="KW-0812">Transmembrane</keyword>
<evidence type="ECO:0000256" key="1">
    <source>
        <dbReference type="SAM" id="Phobius"/>
    </source>
</evidence>
<evidence type="ECO:0000313" key="3">
    <source>
        <dbReference type="Proteomes" id="UP000290889"/>
    </source>
</evidence>
<dbReference type="EMBL" id="CP035544">
    <property type="protein sequence ID" value="QBA63115.1"/>
    <property type="molecule type" value="Genomic_DNA"/>
</dbReference>
<dbReference type="KEGG" id="mur:EQY75_00150"/>
<sequence>MAPRKRHWFWNTIILFTIVVCLAAFILHSKTWTRQEEGGFTLITGFYYSEIRYDDIRNLSLVPRIPEMERNSGFSAWTIEKGVFRDTLQGMEGIRVYVDNLENPKIRLQQKDSSLIFFNFKDSLETVSFYENLLREFSAQ</sequence>
<proteinExistence type="predicted"/>
<gene>
    <name evidence="2" type="ORF">EQY75_00150</name>
</gene>
<dbReference type="OrthoDB" id="1441845at2"/>
<accession>A0A411E5Y3</accession>
<dbReference type="AlphaFoldDB" id="A0A411E5Y3"/>
<evidence type="ECO:0000313" key="2">
    <source>
        <dbReference type="EMBL" id="QBA63115.1"/>
    </source>
</evidence>
<dbReference type="Proteomes" id="UP000290889">
    <property type="component" value="Chromosome"/>
</dbReference>
<dbReference type="RefSeq" id="WP_129601788.1">
    <property type="nucleotide sequence ID" value="NZ_CP035544.1"/>
</dbReference>
<keyword evidence="1" id="KW-0472">Membrane</keyword>
<feature type="transmembrane region" description="Helical" evidence="1">
    <location>
        <begin position="7"/>
        <end position="27"/>
    </location>
</feature>
<organism evidence="2 3">
    <name type="scientific">Muriicola soli</name>
    <dbReference type="NCBI Taxonomy" id="2507538"/>
    <lineage>
        <taxon>Bacteria</taxon>
        <taxon>Pseudomonadati</taxon>
        <taxon>Bacteroidota</taxon>
        <taxon>Flavobacteriia</taxon>
        <taxon>Flavobacteriales</taxon>
        <taxon>Flavobacteriaceae</taxon>
        <taxon>Muriicola</taxon>
    </lineage>
</organism>
<protein>
    <recommendedName>
        <fullName evidence="4">Bacterial Pleckstrin homology domain-containing protein</fullName>
    </recommendedName>
</protein>
<keyword evidence="1" id="KW-1133">Transmembrane helix</keyword>
<name>A0A411E5Y3_9FLAO</name>